<dbReference type="RefSeq" id="WP_062662903.1">
    <property type="nucleotide sequence ID" value="NZ_FIZX01000001.1"/>
</dbReference>
<organism evidence="2 3">
    <name type="scientific">Grimontia celer</name>
    <dbReference type="NCBI Taxonomy" id="1796497"/>
    <lineage>
        <taxon>Bacteria</taxon>
        <taxon>Pseudomonadati</taxon>
        <taxon>Pseudomonadota</taxon>
        <taxon>Gammaproteobacteria</taxon>
        <taxon>Vibrionales</taxon>
        <taxon>Vibrionaceae</taxon>
        <taxon>Grimontia</taxon>
    </lineage>
</organism>
<dbReference type="EMBL" id="FIZX01000001">
    <property type="protein sequence ID" value="CZF80161.1"/>
    <property type="molecule type" value="Genomic_DNA"/>
</dbReference>
<accession>A0A128F1J9</accession>
<evidence type="ECO:0000313" key="2">
    <source>
        <dbReference type="EMBL" id="CZF80161.1"/>
    </source>
</evidence>
<evidence type="ECO:0000259" key="1">
    <source>
        <dbReference type="Pfam" id="PF01755"/>
    </source>
</evidence>
<keyword evidence="2" id="KW-0808">Transferase</keyword>
<evidence type="ECO:0000313" key="3">
    <source>
        <dbReference type="Proteomes" id="UP000071641"/>
    </source>
</evidence>
<dbReference type="Proteomes" id="UP000071641">
    <property type="component" value="Unassembled WGS sequence"/>
</dbReference>
<dbReference type="GO" id="GO:0016740">
    <property type="term" value="F:transferase activity"/>
    <property type="evidence" value="ECO:0007669"/>
    <property type="project" value="UniProtKB-KW"/>
</dbReference>
<sequence length="248" mass="28317">MSNVFVISLKRSVERREKISEEMAQKSISFAFFDAVDGHQGPPDLAADYDYSKRLWLTSGYMPSKGELGCYASHYALWIKCLEMGEPIVVCEDDITLSDDALSVLSLALEKVSDYGFLRLEDIEPGGERTSVEKSESSTVYLMKDNYGGLRSYAISPKAAMRLVKHRWCFPVDCFVGANYIHGQFSYQLTPLLVESHGNYDSTIQEPNVPRKSRTPIYRKLSRELYTLYKKISLALMYRKKLKELMPK</sequence>
<feature type="domain" description="Glycosyl transferase family 25" evidence="1">
    <location>
        <begin position="1"/>
        <end position="175"/>
    </location>
</feature>
<dbReference type="InterPro" id="IPR002654">
    <property type="entry name" value="Glyco_trans_25"/>
</dbReference>
<dbReference type="Pfam" id="PF01755">
    <property type="entry name" value="Glyco_transf_25"/>
    <property type="match status" value="1"/>
</dbReference>
<dbReference type="EC" id="2.-.-.-" evidence="2"/>
<name>A0A128F1J9_9GAMM</name>
<proteinExistence type="predicted"/>
<dbReference type="CDD" id="cd06532">
    <property type="entry name" value="Glyco_transf_25"/>
    <property type="match status" value="1"/>
</dbReference>
<dbReference type="OrthoDB" id="9816113at2"/>
<keyword evidence="3" id="KW-1185">Reference proteome</keyword>
<reference evidence="3" key="1">
    <citation type="submission" date="2016-02" db="EMBL/GenBank/DDBJ databases">
        <authorList>
            <person name="Rodrigo-Torres Lidia"/>
            <person name="Arahal R.David."/>
        </authorList>
    </citation>
    <scope>NUCLEOTIDE SEQUENCE [LARGE SCALE GENOMIC DNA]</scope>
    <source>
        <strain evidence="3">CECT 9029</strain>
    </source>
</reference>
<gene>
    <name evidence="2" type="primary">lex1</name>
    <name evidence="2" type="ORF">GCE9029_01894</name>
</gene>
<dbReference type="AlphaFoldDB" id="A0A128F1J9"/>
<protein>
    <submittedName>
        <fullName evidence="2">Lipooligosaccharide biosynthesis protein lex-1</fullName>
        <ecNumber evidence="2">2.-.-.-</ecNumber>
    </submittedName>
</protein>
<dbReference type="STRING" id="1796497.GCE9029_01894"/>